<organism evidence="2 3">
    <name type="scientific">Shewanella morhuae</name>
    <dbReference type="NCBI Taxonomy" id="365591"/>
    <lineage>
        <taxon>Bacteria</taxon>
        <taxon>Pseudomonadati</taxon>
        <taxon>Pseudomonadota</taxon>
        <taxon>Gammaproteobacteria</taxon>
        <taxon>Alteromonadales</taxon>
        <taxon>Shewanellaceae</taxon>
        <taxon>Shewanella</taxon>
    </lineage>
</organism>
<evidence type="ECO:0000313" key="2">
    <source>
        <dbReference type="EMBL" id="SUJ13303.1"/>
    </source>
</evidence>
<dbReference type="EMBL" id="UGYV01000001">
    <property type="protein sequence ID" value="SUI93661.1"/>
    <property type="molecule type" value="Genomic_DNA"/>
</dbReference>
<proteinExistence type="predicted"/>
<sequence>MSSSLLPPNASKLERDIEQVIASSLDLPLSIADLWDPFRCPLSLLPWLAWAYSVDQWEDSWPESVKRQVVNDAFDIHRYKATPYAVQRALNSLGIETNIIEWWEPNGSNVRGTMQVNALVKDKGIELTDLIQISKALTSSKRGVIHAVIRPVFQSSAAMTHAATTLSAQITEIGYYTLSELISEGEFSVMAGSFSALSVTVEAISI</sequence>
<dbReference type="Pfam" id="PF09684">
    <property type="entry name" value="Tail_P2_I"/>
    <property type="match status" value="1"/>
</dbReference>
<dbReference type="EMBL" id="UGYV01000005">
    <property type="protein sequence ID" value="SUJ13303.1"/>
    <property type="molecule type" value="Genomic_DNA"/>
</dbReference>
<evidence type="ECO:0000313" key="1">
    <source>
        <dbReference type="EMBL" id="SUI93661.1"/>
    </source>
</evidence>
<evidence type="ECO:0000313" key="3">
    <source>
        <dbReference type="Proteomes" id="UP000255061"/>
    </source>
</evidence>
<dbReference type="NCBIfam" id="TIGR01634">
    <property type="entry name" value="tail_P2_I"/>
    <property type="match status" value="1"/>
</dbReference>
<protein>
    <submittedName>
        <fullName evidence="2">Bacteriophage P2-related tail formation protein</fullName>
    </submittedName>
</protein>
<dbReference type="InterPro" id="IPR006521">
    <property type="entry name" value="Tail_protein_I"/>
</dbReference>
<dbReference type="Proteomes" id="UP000255061">
    <property type="component" value="Unassembled WGS sequence"/>
</dbReference>
<dbReference type="RefSeq" id="WP_115407023.1">
    <property type="nucleotide sequence ID" value="NZ_UGYV01000001.1"/>
</dbReference>
<name>A0A380C5Q3_9GAMM</name>
<accession>A0A380C5Q3</accession>
<dbReference type="AlphaFoldDB" id="A0A380C5Q3"/>
<gene>
    <name evidence="1" type="ORF">NCTC10736_03781</name>
    <name evidence="2" type="ORF">NCTC10736_04162</name>
</gene>
<reference evidence="2 3" key="1">
    <citation type="submission" date="2018-06" db="EMBL/GenBank/DDBJ databases">
        <authorList>
            <consortium name="Pathogen Informatics"/>
            <person name="Doyle S."/>
        </authorList>
    </citation>
    <scope>NUCLEOTIDE SEQUENCE [LARGE SCALE GENOMIC DNA]</scope>
    <source>
        <strain evidence="2 3">NCTC10736</strain>
    </source>
</reference>